<gene>
    <name evidence="6" type="ORF">GCM10010915_21330</name>
</gene>
<dbReference type="InterPro" id="IPR036995">
    <property type="entry name" value="MPG_sf"/>
</dbReference>
<dbReference type="Pfam" id="PF02245">
    <property type="entry name" value="Pur_DNA_glyco"/>
    <property type="match status" value="1"/>
</dbReference>
<organism evidence="6 7">
    <name type="scientific">Microbacterium faecale</name>
    <dbReference type="NCBI Taxonomy" id="1804630"/>
    <lineage>
        <taxon>Bacteria</taxon>
        <taxon>Bacillati</taxon>
        <taxon>Actinomycetota</taxon>
        <taxon>Actinomycetes</taxon>
        <taxon>Micrococcales</taxon>
        <taxon>Microbacteriaceae</taxon>
        <taxon>Microbacterium</taxon>
    </lineage>
</organism>
<dbReference type="Proteomes" id="UP000633205">
    <property type="component" value="Unassembled WGS sequence"/>
</dbReference>
<dbReference type="InterPro" id="IPR011034">
    <property type="entry name" value="Formyl_transferase-like_C_sf"/>
</dbReference>
<evidence type="ECO:0000313" key="7">
    <source>
        <dbReference type="Proteomes" id="UP000633205"/>
    </source>
</evidence>
<name>A0A916YCJ8_9MICO</name>
<keyword evidence="4 5" id="KW-0234">DNA repair</keyword>
<comment type="caution">
    <text evidence="6">The sequence shown here is derived from an EMBL/GenBank/DDBJ whole genome shotgun (WGS) entry which is preliminary data.</text>
</comment>
<dbReference type="GO" id="GO:0006284">
    <property type="term" value="P:base-excision repair"/>
    <property type="evidence" value="ECO:0007669"/>
    <property type="project" value="InterPro"/>
</dbReference>
<sequence>MPVEVAARRLIGCELVTTSGPRVRVRIVETEAYDQEDPASHTFRGPTPRNAAMFLSAGHLYVYQSHGIHFCCNVVTGRADHGSGVLIRGAEPLDGADVMQARRGRGGVELTNGPGKLGQALGVDLTFTGSALDGSAERSLLLVPREETPAHLIEVGRRVGISKAADLPRRFYLRGNPYVSRHHGAPRPSRS</sequence>
<keyword evidence="7" id="KW-1185">Reference proteome</keyword>
<evidence type="ECO:0000313" key="6">
    <source>
        <dbReference type="EMBL" id="GGD40280.1"/>
    </source>
</evidence>
<dbReference type="Gene3D" id="3.10.300.10">
    <property type="entry name" value="Methylpurine-DNA glycosylase (MPG)"/>
    <property type="match status" value="1"/>
</dbReference>
<dbReference type="GO" id="GO:0003905">
    <property type="term" value="F:alkylbase DNA N-glycosylase activity"/>
    <property type="evidence" value="ECO:0007669"/>
    <property type="project" value="InterPro"/>
</dbReference>
<keyword evidence="2 5" id="KW-0227">DNA damage</keyword>
<evidence type="ECO:0000256" key="3">
    <source>
        <dbReference type="ARBA" id="ARBA00022801"/>
    </source>
</evidence>
<evidence type="ECO:0000256" key="5">
    <source>
        <dbReference type="HAMAP-Rule" id="MF_00527"/>
    </source>
</evidence>
<dbReference type="HAMAP" id="MF_00527">
    <property type="entry name" value="3MGH"/>
    <property type="match status" value="1"/>
</dbReference>
<proteinExistence type="inferred from homology"/>
<dbReference type="EMBL" id="BMHO01000001">
    <property type="protein sequence ID" value="GGD40280.1"/>
    <property type="molecule type" value="Genomic_DNA"/>
</dbReference>
<dbReference type="InterPro" id="IPR003180">
    <property type="entry name" value="MPG"/>
</dbReference>
<accession>A0A916YCJ8</accession>
<dbReference type="NCBIfam" id="TIGR00567">
    <property type="entry name" value="3mg"/>
    <property type="match status" value="1"/>
</dbReference>
<evidence type="ECO:0000256" key="4">
    <source>
        <dbReference type="ARBA" id="ARBA00023204"/>
    </source>
</evidence>
<protein>
    <recommendedName>
        <fullName evidence="5">Putative 3-methyladenine DNA glycosylase</fullName>
        <ecNumber evidence="5">3.2.2.-</ecNumber>
    </recommendedName>
</protein>
<keyword evidence="3 5" id="KW-0378">Hydrolase</keyword>
<reference evidence="6" key="1">
    <citation type="journal article" date="2014" name="Int. J. Syst. Evol. Microbiol.">
        <title>Complete genome sequence of Corynebacterium casei LMG S-19264T (=DSM 44701T), isolated from a smear-ripened cheese.</title>
        <authorList>
            <consortium name="US DOE Joint Genome Institute (JGI-PGF)"/>
            <person name="Walter F."/>
            <person name="Albersmeier A."/>
            <person name="Kalinowski J."/>
            <person name="Ruckert C."/>
        </authorList>
    </citation>
    <scope>NUCLEOTIDE SEQUENCE</scope>
    <source>
        <strain evidence="6">CGMCC 1.15152</strain>
    </source>
</reference>
<dbReference type="EC" id="3.2.2.-" evidence="5"/>
<dbReference type="SUPFAM" id="SSF50486">
    <property type="entry name" value="FMT C-terminal domain-like"/>
    <property type="match status" value="1"/>
</dbReference>
<dbReference type="AlphaFoldDB" id="A0A916YCJ8"/>
<dbReference type="CDD" id="cd00540">
    <property type="entry name" value="AAG"/>
    <property type="match status" value="1"/>
</dbReference>
<dbReference type="PANTHER" id="PTHR10429:SF0">
    <property type="entry name" value="DNA-3-METHYLADENINE GLYCOSYLASE"/>
    <property type="match status" value="1"/>
</dbReference>
<evidence type="ECO:0000256" key="2">
    <source>
        <dbReference type="ARBA" id="ARBA00022763"/>
    </source>
</evidence>
<dbReference type="PANTHER" id="PTHR10429">
    <property type="entry name" value="DNA-3-METHYLADENINE GLYCOSYLASE"/>
    <property type="match status" value="1"/>
</dbReference>
<reference evidence="6" key="2">
    <citation type="submission" date="2020-09" db="EMBL/GenBank/DDBJ databases">
        <authorList>
            <person name="Sun Q."/>
            <person name="Zhou Y."/>
        </authorList>
    </citation>
    <scope>NUCLEOTIDE SEQUENCE</scope>
    <source>
        <strain evidence="6">CGMCC 1.15152</strain>
    </source>
</reference>
<evidence type="ECO:0000256" key="1">
    <source>
        <dbReference type="ARBA" id="ARBA00009232"/>
    </source>
</evidence>
<dbReference type="NCBIfam" id="NF002003">
    <property type="entry name" value="PRK00802.1-3"/>
    <property type="match status" value="1"/>
</dbReference>
<comment type="similarity">
    <text evidence="1 5">Belongs to the DNA glycosylase MPG family.</text>
</comment>
<dbReference type="GO" id="GO:0003677">
    <property type="term" value="F:DNA binding"/>
    <property type="evidence" value="ECO:0007669"/>
    <property type="project" value="InterPro"/>
</dbReference>